<feature type="compositionally biased region" description="Basic and acidic residues" evidence="1">
    <location>
        <begin position="402"/>
        <end position="413"/>
    </location>
</feature>
<evidence type="ECO:0000313" key="3">
    <source>
        <dbReference type="RefSeq" id="XP_056685459.1"/>
    </source>
</evidence>
<reference evidence="2" key="1">
    <citation type="journal article" date="2021" name="Nat. Commun.">
        <title>Genomic analyses provide insights into spinach domestication and the genetic basis of agronomic traits.</title>
        <authorList>
            <person name="Cai X."/>
            <person name="Sun X."/>
            <person name="Xu C."/>
            <person name="Sun H."/>
            <person name="Wang X."/>
            <person name="Ge C."/>
            <person name="Zhang Z."/>
            <person name="Wang Q."/>
            <person name="Fei Z."/>
            <person name="Jiao C."/>
            <person name="Wang Q."/>
        </authorList>
    </citation>
    <scope>NUCLEOTIDE SEQUENCE [LARGE SCALE GENOMIC DNA]</scope>
    <source>
        <strain evidence="2">cv. Varoflay</strain>
    </source>
</reference>
<feature type="compositionally biased region" description="Polar residues" evidence="1">
    <location>
        <begin position="180"/>
        <end position="191"/>
    </location>
</feature>
<dbReference type="Proteomes" id="UP000813463">
    <property type="component" value="Chromosome 5"/>
</dbReference>
<feature type="compositionally biased region" description="Basic residues" evidence="1">
    <location>
        <begin position="146"/>
        <end position="158"/>
    </location>
</feature>
<feature type="compositionally biased region" description="Basic and acidic residues" evidence="1">
    <location>
        <begin position="92"/>
        <end position="102"/>
    </location>
</feature>
<protein>
    <recommendedName>
        <fullName evidence="4">Helitron helicase-like domain-containing protein</fullName>
    </recommendedName>
</protein>
<proteinExistence type="predicted"/>
<feature type="region of interest" description="Disordered" evidence="1">
    <location>
        <begin position="394"/>
        <end position="413"/>
    </location>
</feature>
<reference evidence="3" key="2">
    <citation type="submission" date="2025-08" db="UniProtKB">
        <authorList>
            <consortium name="RefSeq"/>
        </authorList>
    </citation>
    <scope>IDENTIFICATION</scope>
    <source>
        <tissue evidence="3">Leaf</tissue>
    </source>
</reference>
<sequence>MDDGIQNARHARLLRKHILKQRRNQRASASVMSPRDVRRSVRRPTTGVTDIEHRQSLVFRRQELIPLTARVEIDYVKDTPPNSTSVQPTPSRGREQCRHSENEQLTTSEDIEQTQSLGFHCQQPIPQTARLDTDYVKGKAKHARLLRRHILNQRRNRRASASGPSLRDVSRALTASIDIASTSNSIQPTSSRARKRTRQSDTRQLTTSMATQQRTANQNTAFENDMQQTQSSELYDHQQITHPTKHTRIYTEPWTFGGPSEVCPKCEAIVWCEERARKDRNNVVAEYSLCCQKGKVTLPLLRDPPVFLKDLLDNNDTRSKDFKVKGRMYNSINAFTSMGGKVDNSINRGNASYVFRLNGQNHHKFGSLLPPEGQQPRFSQLYIYDTQNEVTNRINSLGSGEGKAELDRDIVAG</sequence>
<evidence type="ECO:0008006" key="4">
    <source>
        <dbReference type="Google" id="ProtNLM"/>
    </source>
</evidence>
<feature type="region of interest" description="Disordered" evidence="1">
    <location>
        <begin position="21"/>
        <end position="47"/>
    </location>
</feature>
<feature type="region of interest" description="Disordered" evidence="1">
    <location>
        <begin position="76"/>
        <end position="107"/>
    </location>
</feature>
<keyword evidence="2" id="KW-1185">Reference proteome</keyword>
<evidence type="ECO:0000256" key="1">
    <source>
        <dbReference type="SAM" id="MobiDB-lite"/>
    </source>
</evidence>
<organism evidence="2 3">
    <name type="scientific">Spinacia oleracea</name>
    <name type="common">Spinach</name>
    <dbReference type="NCBI Taxonomy" id="3562"/>
    <lineage>
        <taxon>Eukaryota</taxon>
        <taxon>Viridiplantae</taxon>
        <taxon>Streptophyta</taxon>
        <taxon>Embryophyta</taxon>
        <taxon>Tracheophyta</taxon>
        <taxon>Spermatophyta</taxon>
        <taxon>Magnoliopsida</taxon>
        <taxon>eudicotyledons</taxon>
        <taxon>Gunneridae</taxon>
        <taxon>Pentapetalae</taxon>
        <taxon>Caryophyllales</taxon>
        <taxon>Chenopodiaceae</taxon>
        <taxon>Chenopodioideae</taxon>
        <taxon>Anserineae</taxon>
        <taxon>Spinacia</taxon>
    </lineage>
</organism>
<feature type="region of interest" description="Disordered" evidence="1">
    <location>
        <begin position="180"/>
        <end position="214"/>
    </location>
</feature>
<dbReference type="RefSeq" id="XP_056685459.1">
    <property type="nucleotide sequence ID" value="XM_056829481.1"/>
</dbReference>
<name>A0ABM3QQ20_SPIOL</name>
<dbReference type="PANTHER" id="PTHR45786:SF74">
    <property type="entry name" value="ATP-DEPENDENT DNA HELICASE"/>
    <property type="match status" value="1"/>
</dbReference>
<dbReference type="PANTHER" id="PTHR45786">
    <property type="entry name" value="DNA BINDING PROTEIN-LIKE"/>
    <property type="match status" value="1"/>
</dbReference>
<dbReference type="GeneID" id="130461391"/>
<feature type="compositionally biased region" description="Polar residues" evidence="1">
    <location>
        <begin position="80"/>
        <end position="90"/>
    </location>
</feature>
<feature type="region of interest" description="Disordered" evidence="1">
    <location>
        <begin position="146"/>
        <end position="167"/>
    </location>
</feature>
<gene>
    <name evidence="3" type="primary">LOC130461391</name>
</gene>
<accession>A0ABM3QQ20</accession>
<evidence type="ECO:0000313" key="2">
    <source>
        <dbReference type="Proteomes" id="UP000813463"/>
    </source>
</evidence>
<feature type="compositionally biased region" description="Polar residues" evidence="1">
    <location>
        <begin position="202"/>
        <end position="214"/>
    </location>
</feature>